<feature type="region of interest" description="Disordered" evidence="1">
    <location>
        <begin position="301"/>
        <end position="424"/>
    </location>
</feature>
<keyword evidence="2" id="KW-0812">Transmembrane</keyword>
<comment type="caution">
    <text evidence="3">The sequence shown here is derived from an EMBL/GenBank/DDBJ whole genome shotgun (WGS) entry which is preliminary data.</text>
</comment>
<reference evidence="3 4" key="1">
    <citation type="submission" date="2024-08" db="EMBL/GenBank/DDBJ databases">
        <title>Genome sequence of Streptomyces aureus CACIA-1.46HGO.</title>
        <authorList>
            <person name="Evangelista-Martinez Z."/>
        </authorList>
    </citation>
    <scope>NUCLEOTIDE SEQUENCE [LARGE SCALE GENOMIC DNA]</scope>
    <source>
        <strain evidence="3 4">CACIA-1.46HGO</strain>
    </source>
</reference>
<feature type="transmembrane region" description="Helical" evidence="2">
    <location>
        <begin position="44"/>
        <end position="67"/>
    </location>
</feature>
<dbReference type="Proteomes" id="UP001571476">
    <property type="component" value="Unassembled WGS sequence"/>
</dbReference>
<evidence type="ECO:0000313" key="4">
    <source>
        <dbReference type="Proteomes" id="UP001571476"/>
    </source>
</evidence>
<feature type="transmembrane region" description="Helical" evidence="2">
    <location>
        <begin position="279"/>
        <end position="299"/>
    </location>
</feature>
<gene>
    <name evidence="3" type="ORF">ACEG43_40570</name>
</gene>
<feature type="compositionally biased region" description="Polar residues" evidence="1">
    <location>
        <begin position="301"/>
        <end position="311"/>
    </location>
</feature>
<sequence>MGEKPETSQDAQEKPKGKRLDLNLPQVAGSAVAAVVAAKLAAGLGVYGTIVGAGVVSVLATCGGSLFQHFFRRTGEQIRDVAGQAIPKGRQVPVTEDGRPVPETFRPDVVAASVVPPAATTALRTDVLPRTTTWGMGGAPAQDADATTVLPALDAERTRFLKAGSGDPDRTQLLTAERGGPERTRFLKAGGGDPDRTRLLTAGGGDPDRTQLMNAGVGGGDPEKTQLLRAGGGAGGPELPPPPGDLGDGFTDGLIDGLPDEFTEGTTHRARVRSWKRPLVAAAVVFGVTMGGITTYELASGQSFSGDGQRTTLREAFTGGGAPSPRNEDTPVPSTSQEPSDSSSSGTQSGTPQDGSGGRKDITEEPTPTPSASEDSHTGHDNGSGSGSGTGGDKSTPTPTPTPTPSTSQSSDGADVQQDETPAQ</sequence>
<feature type="region of interest" description="Disordered" evidence="1">
    <location>
        <begin position="1"/>
        <end position="20"/>
    </location>
</feature>
<feature type="region of interest" description="Disordered" evidence="1">
    <location>
        <begin position="162"/>
        <end position="210"/>
    </location>
</feature>
<proteinExistence type="predicted"/>
<accession>A0ABV4SW29</accession>
<feature type="compositionally biased region" description="Low complexity" evidence="1">
    <location>
        <begin position="333"/>
        <end position="354"/>
    </location>
</feature>
<evidence type="ECO:0000313" key="3">
    <source>
        <dbReference type="EMBL" id="MFA3842411.1"/>
    </source>
</evidence>
<organism evidence="3 4">
    <name type="scientific">Streptomyces aureus</name>
    <dbReference type="NCBI Taxonomy" id="193461"/>
    <lineage>
        <taxon>Bacteria</taxon>
        <taxon>Bacillati</taxon>
        <taxon>Actinomycetota</taxon>
        <taxon>Actinomycetes</taxon>
        <taxon>Kitasatosporales</taxon>
        <taxon>Streptomycetaceae</taxon>
        <taxon>Streptomyces</taxon>
    </lineage>
</organism>
<keyword evidence="2" id="KW-1133">Transmembrane helix</keyword>
<name>A0ABV4SW29_9ACTN</name>
<keyword evidence="4" id="KW-1185">Reference proteome</keyword>
<dbReference type="RefSeq" id="WP_372566397.1">
    <property type="nucleotide sequence ID" value="NZ_JBGOSP010000037.1"/>
</dbReference>
<keyword evidence="2" id="KW-0472">Membrane</keyword>
<evidence type="ECO:0000256" key="2">
    <source>
        <dbReference type="SAM" id="Phobius"/>
    </source>
</evidence>
<feature type="compositionally biased region" description="Gly residues" evidence="1">
    <location>
        <begin position="382"/>
        <end position="392"/>
    </location>
</feature>
<protein>
    <submittedName>
        <fullName evidence="3">Uncharacterized protein</fullName>
    </submittedName>
</protein>
<dbReference type="EMBL" id="JBGOSP010000037">
    <property type="protein sequence ID" value="MFA3842411.1"/>
    <property type="molecule type" value="Genomic_DNA"/>
</dbReference>
<evidence type="ECO:0000256" key="1">
    <source>
        <dbReference type="SAM" id="MobiDB-lite"/>
    </source>
</evidence>